<proteinExistence type="predicted"/>
<gene>
    <name evidence="3" type="primary">lpsA</name>
    <name evidence="3" type="ORF">CCYN2B_160061</name>
</gene>
<keyword evidence="1 3" id="KW-0808">Transferase</keyword>
<dbReference type="InterPro" id="IPR051091">
    <property type="entry name" value="O-Glucosyltr/Glycosyltrsf_90"/>
</dbReference>
<reference evidence="4" key="1">
    <citation type="submission" date="2015-01" db="EMBL/GenBank/DDBJ databases">
        <authorList>
            <person name="MANFREDI Pablo"/>
        </authorList>
    </citation>
    <scope>NUCLEOTIDE SEQUENCE [LARGE SCALE GENOMIC DNA]</scope>
    <source>
        <strain evidence="4">Ccyn2B</strain>
    </source>
</reference>
<dbReference type="STRING" id="28189.CCYN74_30109"/>
<dbReference type="Proteomes" id="UP000038055">
    <property type="component" value="Unassembled WGS sequence"/>
</dbReference>
<dbReference type="SMART" id="SM00672">
    <property type="entry name" value="CAP10"/>
    <property type="match status" value="1"/>
</dbReference>
<dbReference type="GO" id="GO:0016757">
    <property type="term" value="F:glycosyltransferase activity"/>
    <property type="evidence" value="ECO:0007669"/>
    <property type="project" value="UniProtKB-KW"/>
</dbReference>
<dbReference type="PANTHER" id="PTHR12203">
    <property type="entry name" value="KDEL LYS-ASP-GLU-LEU CONTAINING - RELATED"/>
    <property type="match status" value="1"/>
</dbReference>
<dbReference type="PANTHER" id="PTHR12203:SF35">
    <property type="entry name" value="PROTEIN O-GLUCOSYLTRANSFERASE 1"/>
    <property type="match status" value="1"/>
</dbReference>
<dbReference type="EC" id="2.4.1.-" evidence="3"/>
<dbReference type="Pfam" id="PF05686">
    <property type="entry name" value="Glyco_transf_90"/>
    <property type="match status" value="1"/>
</dbReference>
<keyword evidence="4" id="KW-1185">Reference proteome</keyword>
<keyword evidence="3" id="KW-0328">Glycosyltransferase</keyword>
<protein>
    <submittedName>
        <fullName evidence="3">O-glucosyltransferase LpsA</fullName>
        <ecNumber evidence="3">2.4.1.-</ecNumber>
    </submittedName>
</protein>
<evidence type="ECO:0000313" key="3">
    <source>
        <dbReference type="EMBL" id="CEN33400.1"/>
    </source>
</evidence>
<organism evidence="3 4">
    <name type="scientific">Capnocytophaga cynodegmi</name>
    <dbReference type="NCBI Taxonomy" id="28189"/>
    <lineage>
        <taxon>Bacteria</taxon>
        <taxon>Pseudomonadati</taxon>
        <taxon>Bacteroidota</taxon>
        <taxon>Flavobacteriia</taxon>
        <taxon>Flavobacteriales</taxon>
        <taxon>Flavobacteriaceae</taxon>
        <taxon>Capnocytophaga</taxon>
    </lineage>
</organism>
<dbReference type="EMBL" id="CDOD01000008">
    <property type="protein sequence ID" value="CEN33400.1"/>
    <property type="molecule type" value="Genomic_DNA"/>
</dbReference>
<sequence>MKINKQVKFWYYIRNYGLCFFGNRDGDYKRQISNLKSKVTEIELKNVESRLNYYCKTSNASVFLSGKRSIKDLRTPQTPKAYYFDTYEYARFFDKNQPIDFVFGDVTHIPDTPSIVKSRPISDDNQNSVLLNLDKARHFVWIENDKPFYEKKNLLIGRGAIYQQHRYDFYQKYFGHPLCDLGAVGKVGITESEWLKPKISIEEHLDYKFILSLQGNDVATNLKWIMSSNSVAVMPRPTIETWFMEGTLIGGKHYIEIKPDYSDLEEQLNFYISHPEKCMEIIKNAHKHCEQFWNQNIEDLCSLMVLEKYFDN</sequence>
<dbReference type="AlphaFoldDB" id="A0A0B7H1Z1"/>
<accession>A0A0B7H1Z1</accession>
<evidence type="ECO:0000256" key="1">
    <source>
        <dbReference type="ARBA" id="ARBA00022679"/>
    </source>
</evidence>
<evidence type="ECO:0000313" key="4">
    <source>
        <dbReference type="Proteomes" id="UP000038055"/>
    </source>
</evidence>
<dbReference type="RefSeq" id="WP_041990870.1">
    <property type="nucleotide sequence ID" value="NZ_CDOD01000008.1"/>
</dbReference>
<name>A0A0B7H1Z1_9FLAO</name>
<feature type="domain" description="Glycosyl transferase CAP10" evidence="2">
    <location>
        <begin position="99"/>
        <end position="310"/>
    </location>
</feature>
<evidence type="ECO:0000259" key="2">
    <source>
        <dbReference type="SMART" id="SM00672"/>
    </source>
</evidence>
<dbReference type="InterPro" id="IPR006598">
    <property type="entry name" value="CAP10"/>
</dbReference>
<dbReference type="eggNOG" id="ENOG502Z7XI">
    <property type="taxonomic scope" value="Bacteria"/>
</dbReference>